<feature type="domain" description="Glycosyltransferase family 28 N-terminal" evidence="12">
    <location>
        <begin position="6"/>
        <end position="141"/>
    </location>
</feature>
<comment type="caution">
    <text evidence="10">Lacks conserved residue(s) required for the propagation of feature annotation.</text>
</comment>
<comment type="function">
    <text evidence="10">Cell wall formation. Catalyzes the transfer of a GlcNAc subunit on undecaprenyl-pyrophosphoryl-MurNAc-pentapeptide (lipid intermediate I) to form undecaprenyl-pyrophosphoryl-MurNAc-(pentapeptide)GlcNAc (lipid intermediate II).</text>
</comment>
<protein>
    <recommendedName>
        <fullName evidence="10">UDP-N-acetylglucosamine--N-acetylmuramyl-(pentapeptide) pyrophosphoryl-undecaprenol N-acetylglucosamine transferase</fullName>
        <ecNumber evidence="10">2.4.1.227</ecNumber>
    </recommendedName>
    <alternativeName>
        <fullName evidence="10">Undecaprenyl-PP-MurNAc-pentapeptide-UDPGlcNAc GlcNAc transferase</fullName>
    </alternativeName>
</protein>
<comment type="catalytic activity">
    <reaction evidence="10">
        <text>di-trans,octa-cis-undecaprenyl diphospho-N-acetyl-alpha-D-muramoyl-L-alanyl-D-glutamyl-meso-2,6-diaminopimeloyl-D-alanyl-D-alanine + UDP-N-acetyl-alpha-D-glucosamine = di-trans,octa-cis-undecaprenyl diphospho-[N-acetyl-alpha-D-glucosaminyl-(1-&gt;4)]-N-acetyl-alpha-D-muramoyl-L-alanyl-D-glutamyl-meso-2,6-diaminopimeloyl-D-alanyl-D-alanine + UDP + H(+)</text>
        <dbReference type="Rhea" id="RHEA:31227"/>
        <dbReference type="ChEBI" id="CHEBI:15378"/>
        <dbReference type="ChEBI" id="CHEBI:57705"/>
        <dbReference type="ChEBI" id="CHEBI:58223"/>
        <dbReference type="ChEBI" id="CHEBI:61387"/>
        <dbReference type="ChEBI" id="CHEBI:61388"/>
        <dbReference type="EC" id="2.4.1.227"/>
    </reaction>
</comment>
<evidence type="ECO:0000256" key="10">
    <source>
        <dbReference type="HAMAP-Rule" id="MF_00033"/>
    </source>
</evidence>
<evidence type="ECO:0000259" key="13">
    <source>
        <dbReference type="Pfam" id="PF04101"/>
    </source>
</evidence>
<keyword evidence="8 10" id="KW-0131">Cell cycle</keyword>
<dbReference type="HAMAP" id="MF_00033">
    <property type="entry name" value="MurG"/>
    <property type="match status" value="1"/>
</dbReference>
<dbReference type="NCBIfam" id="TIGR01133">
    <property type="entry name" value="murG"/>
    <property type="match status" value="1"/>
</dbReference>
<feature type="binding site" evidence="10">
    <location>
        <position position="196"/>
    </location>
    <ligand>
        <name>UDP-N-acetyl-alpha-D-glucosamine</name>
        <dbReference type="ChEBI" id="CHEBI:57705"/>
    </ligand>
</feature>
<feature type="binding site" evidence="10">
    <location>
        <position position="291"/>
    </location>
    <ligand>
        <name>UDP-N-acetyl-alpha-D-glucosamine</name>
        <dbReference type="ChEBI" id="CHEBI:57705"/>
    </ligand>
</feature>
<keyword evidence="6 10" id="KW-0573">Peptidoglycan synthesis</keyword>
<dbReference type="UniPathway" id="UPA00219"/>
<gene>
    <name evidence="10 14" type="primary">murG</name>
    <name evidence="14" type="ORF">CM240_1556</name>
</gene>
<proteinExistence type="inferred from homology"/>
<dbReference type="Gene3D" id="3.40.50.2000">
    <property type="entry name" value="Glycogen Phosphorylase B"/>
    <property type="match status" value="2"/>
</dbReference>
<evidence type="ECO:0000256" key="5">
    <source>
        <dbReference type="ARBA" id="ARBA00022960"/>
    </source>
</evidence>
<evidence type="ECO:0000313" key="14">
    <source>
        <dbReference type="EMBL" id="CDM68714.1"/>
    </source>
</evidence>
<dbReference type="EMBL" id="HG917868">
    <property type="protein sequence ID" value="CDM68714.1"/>
    <property type="molecule type" value="Genomic_DNA"/>
</dbReference>
<keyword evidence="7 10" id="KW-0472">Membrane</keyword>
<evidence type="ECO:0000256" key="4">
    <source>
        <dbReference type="ARBA" id="ARBA00022679"/>
    </source>
</evidence>
<dbReference type="Pfam" id="PF03033">
    <property type="entry name" value="Glyco_transf_28"/>
    <property type="match status" value="1"/>
</dbReference>
<dbReference type="InterPro" id="IPR004276">
    <property type="entry name" value="GlycoTrans_28_N"/>
</dbReference>
<keyword evidence="3 10" id="KW-0328">Glycosyltransferase</keyword>
<evidence type="ECO:0000256" key="9">
    <source>
        <dbReference type="ARBA" id="ARBA00023316"/>
    </source>
</evidence>
<dbReference type="STRING" id="1216932.CM240_1556"/>
<evidence type="ECO:0000256" key="1">
    <source>
        <dbReference type="ARBA" id="ARBA00022475"/>
    </source>
</evidence>
<dbReference type="PANTHER" id="PTHR21015:SF27">
    <property type="entry name" value="UDP-N-ACETYLGLUCOSAMINE--N-ACETYLMURAMYL-(PENTAPEPTIDE) PYROPHOSPHORYL-UNDECAPRENOL N-ACETYLGLUCOSAMINE TRANSFERASE"/>
    <property type="match status" value="1"/>
</dbReference>
<evidence type="ECO:0000256" key="2">
    <source>
        <dbReference type="ARBA" id="ARBA00022618"/>
    </source>
</evidence>
<comment type="similarity">
    <text evidence="10">Belongs to the glycosyltransferase 28 family. MurG subfamily.</text>
</comment>
<dbReference type="eggNOG" id="COG0707">
    <property type="taxonomic scope" value="Bacteria"/>
</dbReference>
<reference evidence="14 15" key="1">
    <citation type="submission" date="2013-11" db="EMBL/GenBank/DDBJ databases">
        <title>Complete genome sequence of Clostridum sp. M2/40.</title>
        <authorList>
            <person name="Wibberg D."/>
            <person name="Puehler A."/>
            <person name="Schlueter A."/>
        </authorList>
    </citation>
    <scope>NUCLEOTIDE SEQUENCE [LARGE SCALE GENOMIC DNA]</scope>
    <source>
        <strain evidence="15">M2/40</strain>
    </source>
</reference>
<dbReference type="AlphaFoldDB" id="W6RYL5"/>
<feature type="domain" description="Glycosyl transferase family 28 C-terminal" evidence="13">
    <location>
        <begin position="189"/>
        <end position="343"/>
    </location>
</feature>
<dbReference type="Proteomes" id="UP000019426">
    <property type="component" value="Chromosome M2/40_rep1"/>
</dbReference>
<evidence type="ECO:0000256" key="3">
    <source>
        <dbReference type="ARBA" id="ARBA00022676"/>
    </source>
</evidence>
<evidence type="ECO:0000313" key="15">
    <source>
        <dbReference type="Proteomes" id="UP000019426"/>
    </source>
</evidence>
<keyword evidence="4 10" id="KW-0808">Transferase</keyword>
<sequence>MSKYKILMTGGGTGGHVIPNLALIPRLQQEDFDIFYIGSINGIERKLIEETGIKYHPISSGKLRRYFDIKNFTDPFKVVKGLSQAFFIIKKEKPDVVFSKGGFVAVPVVIAASMLKIPVVAHESDITPGLANKLSQPYVSKLCVTFPESIKYVKDNKGVVTGTPIREELFKGNAEKALKFLNFTGKKPVILIMGGSLGSKVINESIRNNLDLLTSRYDIVHLCGKGNLDDSLNGKQGYRQFEYINEELKDIMALSSMIITRGGSNSLFEILALKKPNIIIPLSRAASRGDQILNAASFEKSGYSIVIQEEELNSNILLNKINLLEEKKATYINNMRESKLQGAIDKIVNIIKESIKDKR</sequence>
<keyword evidence="15" id="KW-1185">Reference proteome</keyword>
<dbReference type="InterPro" id="IPR007235">
    <property type="entry name" value="Glyco_trans_28_C"/>
</dbReference>
<dbReference type="GO" id="GO:0050511">
    <property type="term" value="F:undecaprenyldiphospho-muramoylpentapeptide beta-N-acetylglucosaminyltransferase activity"/>
    <property type="evidence" value="ECO:0007669"/>
    <property type="project" value="UniProtKB-UniRule"/>
</dbReference>
<dbReference type="KEGG" id="clt:CM240_1556"/>
<dbReference type="PATRIC" id="fig|1216932.3.peg.1548"/>
<feature type="binding site" evidence="10">
    <location>
        <begin position="13"/>
        <end position="15"/>
    </location>
    <ligand>
        <name>UDP-N-acetyl-alpha-D-glucosamine</name>
        <dbReference type="ChEBI" id="CHEBI:57705"/>
    </ligand>
</feature>
<feature type="coiled-coil region" evidence="11">
    <location>
        <begin position="307"/>
        <end position="341"/>
    </location>
</feature>
<dbReference type="GO" id="GO:0071555">
    <property type="term" value="P:cell wall organization"/>
    <property type="evidence" value="ECO:0007669"/>
    <property type="project" value="UniProtKB-KW"/>
</dbReference>
<dbReference type="GO" id="GO:0008360">
    <property type="term" value="P:regulation of cell shape"/>
    <property type="evidence" value="ECO:0007669"/>
    <property type="project" value="UniProtKB-KW"/>
</dbReference>
<evidence type="ECO:0000256" key="11">
    <source>
        <dbReference type="SAM" id="Coils"/>
    </source>
</evidence>
<dbReference type="GO" id="GO:0005886">
    <property type="term" value="C:plasma membrane"/>
    <property type="evidence" value="ECO:0007669"/>
    <property type="project" value="UniProtKB-SubCell"/>
</dbReference>
<comment type="pathway">
    <text evidence="10">Cell wall biogenesis; peptidoglycan biosynthesis.</text>
</comment>
<keyword evidence="11" id="KW-0175">Coiled coil</keyword>
<evidence type="ECO:0000256" key="8">
    <source>
        <dbReference type="ARBA" id="ARBA00023306"/>
    </source>
</evidence>
<feature type="binding site" evidence="10">
    <location>
        <position position="166"/>
    </location>
    <ligand>
        <name>UDP-N-acetyl-alpha-D-glucosamine</name>
        <dbReference type="ChEBI" id="CHEBI:57705"/>
    </ligand>
</feature>
<dbReference type="GO" id="GO:0051991">
    <property type="term" value="F:UDP-N-acetyl-D-glucosamine:N-acetylmuramoyl-L-alanyl-D-glutamyl-meso-2,6-diaminopimelyl-D-alanyl-D-alanine-diphosphoundecaprenol 4-beta-N-acetylglucosaminlytransferase activity"/>
    <property type="evidence" value="ECO:0007669"/>
    <property type="project" value="RHEA"/>
</dbReference>
<organism evidence="14 15">
    <name type="scientific">Clostridium bornimense</name>
    <dbReference type="NCBI Taxonomy" id="1216932"/>
    <lineage>
        <taxon>Bacteria</taxon>
        <taxon>Bacillati</taxon>
        <taxon>Bacillota</taxon>
        <taxon>Clostridia</taxon>
        <taxon>Eubacteriales</taxon>
        <taxon>Clostridiaceae</taxon>
        <taxon>Clostridium</taxon>
    </lineage>
</organism>
<dbReference type="GO" id="GO:0005975">
    <property type="term" value="P:carbohydrate metabolic process"/>
    <property type="evidence" value="ECO:0007669"/>
    <property type="project" value="InterPro"/>
</dbReference>
<dbReference type="Pfam" id="PF04101">
    <property type="entry name" value="Glyco_tran_28_C"/>
    <property type="match status" value="1"/>
</dbReference>
<evidence type="ECO:0000259" key="12">
    <source>
        <dbReference type="Pfam" id="PF03033"/>
    </source>
</evidence>
<accession>W6RYL5</accession>
<keyword evidence="9 10" id="KW-0961">Cell wall biogenesis/degradation</keyword>
<keyword evidence="5 10" id="KW-0133">Cell shape</keyword>
<dbReference type="PANTHER" id="PTHR21015">
    <property type="entry name" value="UDP-N-ACETYLGLUCOSAMINE--N-ACETYLMURAMYL-(PENTAPEPTIDE) PYROPHOSPHORYL-UNDECAPRENOL N-ACETYLGLUCOSAMINE TRANSFERASE 1"/>
    <property type="match status" value="1"/>
</dbReference>
<dbReference type="GO" id="GO:0009252">
    <property type="term" value="P:peptidoglycan biosynthetic process"/>
    <property type="evidence" value="ECO:0007669"/>
    <property type="project" value="UniProtKB-UniRule"/>
</dbReference>
<keyword evidence="1 10" id="KW-1003">Cell membrane</keyword>
<dbReference type="HOGENOM" id="CLU_037404_0_0_9"/>
<dbReference type="RefSeq" id="WP_044038009.1">
    <property type="nucleotide sequence ID" value="NZ_HG917868.1"/>
</dbReference>
<dbReference type="GO" id="GO:0051301">
    <property type="term" value="P:cell division"/>
    <property type="evidence" value="ECO:0007669"/>
    <property type="project" value="UniProtKB-KW"/>
</dbReference>
<dbReference type="InterPro" id="IPR006009">
    <property type="entry name" value="GlcNAc_MurG"/>
</dbReference>
<dbReference type="CDD" id="cd03785">
    <property type="entry name" value="GT28_MurG"/>
    <property type="match status" value="1"/>
</dbReference>
<dbReference type="SUPFAM" id="SSF53756">
    <property type="entry name" value="UDP-Glycosyltransferase/glycogen phosphorylase"/>
    <property type="match status" value="1"/>
</dbReference>
<dbReference type="NCBIfam" id="NF009102">
    <property type="entry name" value="PRK12446.1"/>
    <property type="match status" value="1"/>
</dbReference>
<dbReference type="EC" id="2.4.1.227" evidence="10"/>
<keyword evidence="2 10" id="KW-0132">Cell division</keyword>
<evidence type="ECO:0000256" key="6">
    <source>
        <dbReference type="ARBA" id="ARBA00022984"/>
    </source>
</evidence>
<evidence type="ECO:0000256" key="7">
    <source>
        <dbReference type="ARBA" id="ARBA00023136"/>
    </source>
</evidence>
<comment type="subcellular location">
    <subcellularLocation>
        <location evidence="10">Cell membrane</location>
        <topology evidence="10">Peripheral membrane protein</topology>
        <orientation evidence="10">Cytoplasmic side</orientation>
    </subcellularLocation>
</comment>
<name>W6RYL5_9CLOT</name>